<reference evidence="2 3" key="1">
    <citation type="submission" date="2019-05" db="EMBL/GenBank/DDBJ databases">
        <title>Genome-based reclassification of Lactobacillus casei as Lactobacillus casei subsp. casei. subsp.nov., description of Lactobacillus casei subsp. zeae subsp. nov., and emended description of Lactobacillus casei.</title>
        <authorList>
            <person name="Huang C.-H."/>
        </authorList>
    </citation>
    <scope>NUCLEOTIDE SEQUENCE [LARGE SCALE GENOMIC DNA]</scope>
    <source>
        <strain evidence="2 3">CRBIP24.58</strain>
    </source>
</reference>
<protein>
    <submittedName>
        <fullName evidence="2">Uncharacterized protein</fullName>
    </submittedName>
</protein>
<evidence type="ECO:0000313" key="2">
    <source>
        <dbReference type="EMBL" id="TLF42176.1"/>
    </source>
</evidence>
<feature type="transmembrane region" description="Helical" evidence="1">
    <location>
        <begin position="15"/>
        <end position="34"/>
    </location>
</feature>
<comment type="caution">
    <text evidence="2">The sequence shown here is derived from an EMBL/GenBank/DDBJ whole genome shotgun (WGS) entry which is preliminary data.</text>
</comment>
<organism evidence="2 3">
    <name type="scientific">Lacticaseibacillus zeae</name>
    <name type="common">Lactobacillus zeae</name>
    <dbReference type="NCBI Taxonomy" id="57037"/>
    <lineage>
        <taxon>Bacteria</taxon>
        <taxon>Bacillati</taxon>
        <taxon>Bacillota</taxon>
        <taxon>Bacilli</taxon>
        <taxon>Lactobacillales</taxon>
        <taxon>Lactobacillaceae</taxon>
        <taxon>Lacticaseibacillus</taxon>
    </lineage>
</organism>
<evidence type="ECO:0000313" key="3">
    <source>
        <dbReference type="Proteomes" id="UP000307781"/>
    </source>
</evidence>
<dbReference type="AlphaFoldDB" id="A0A5R8LXY1"/>
<feature type="transmembrane region" description="Helical" evidence="1">
    <location>
        <begin position="77"/>
        <end position="105"/>
    </location>
</feature>
<feature type="transmembrane region" description="Helical" evidence="1">
    <location>
        <begin position="46"/>
        <end position="65"/>
    </location>
</feature>
<evidence type="ECO:0000256" key="1">
    <source>
        <dbReference type="SAM" id="Phobius"/>
    </source>
</evidence>
<gene>
    <name evidence="2" type="ORF">FEI14_07775</name>
</gene>
<dbReference type="Proteomes" id="UP000307781">
    <property type="component" value="Unassembled WGS sequence"/>
</dbReference>
<keyword evidence="1" id="KW-0472">Membrane</keyword>
<proteinExistence type="predicted"/>
<feature type="transmembrane region" description="Helical" evidence="1">
    <location>
        <begin position="126"/>
        <end position="150"/>
    </location>
</feature>
<name>A0A5R8LXY1_LACZE</name>
<sequence length="195" mass="22106">MDWFMRSDLALELGITLYVVFEILAVPVVSLLTVHKKISSIVRETIFFSSFVLALAAPIVIATTSDSQLLQLNDDEFNVYLTIVMASLTMVSFLITLTVDLVALIRLRKSRGSMHDQIRFFKKGSGIAYLVQAMWLLCGIFTYPMFLSIYKGTEFYKENTQVGFVVFLISLVLFPFVLIKIWGLILKLINKLSAE</sequence>
<feature type="transmembrane region" description="Helical" evidence="1">
    <location>
        <begin position="162"/>
        <end position="186"/>
    </location>
</feature>
<keyword evidence="1" id="KW-1133">Transmembrane helix</keyword>
<keyword evidence="1" id="KW-0812">Transmembrane</keyword>
<accession>A0A5R8LXY1</accession>
<dbReference type="EMBL" id="VBWN01000004">
    <property type="protein sequence ID" value="TLF42176.1"/>
    <property type="molecule type" value="Genomic_DNA"/>
</dbReference>
<dbReference type="RefSeq" id="WP_010492134.1">
    <property type="nucleotide sequence ID" value="NZ_CP074379.1"/>
</dbReference>